<dbReference type="AlphaFoldDB" id="A0A6A6RFJ6"/>
<evidence type="ECO:0000313" key="2">
    <source>
        <dbReference type="EMBL" id="KAF2502520.1"/>
    </source>
</evidence>
<dbReference type="Gene3D" id="3.40.50.150">
    <property type="entry name" value="Vaccinia Virus protein VP39"/>
    <property type="match status" value="1"/>
</dbReference>
<keyword evidence="2" id="KW-0489">Methyltransferase</keyword>
<name>A0A6A6RFJ6_9PEZI</name>
<keyword evidence="3" id="KW-1185">Reference proteome</keyword>
<accession>A0A6A6RFJ6</accession>
<feature type="domain" description="Methyltransferase type 11" evidence="1">
    <location>
        <begin position="58"/>
        <end position="159"/>
    </location>
</feature>
<dbReference type="Pfam" id="PF08241">
    <property type="entry name" value="Methyltransf_11"/>
    <property type="match status" value="1"/>
</dbReference>
<proteinExistence type="predicted"/>
<dbReference type="SUPFAM" id="SSF53335">
    <property type="entry name" value="S-adenosyl-L-methionine-dependent methyltransferases"/>
    <property type="match status" value="1"/>
</dbReference>
<keyword evidence="2" id="KW-0808">Transferase</keyword>
<evidence type="ECO:0000259" key="1">
    <source>
        <dbReference type="Pfam" id="PF08241"/>
    </source>
</evidence>
<reference evidence="2" key="1">
    <citation type="journal article" date="2020" name="Stud. Mycol.">
        <title>101 Dothideomycetes genomes: a test case for predicting lifestyles and emergence of pathogens.</title>
        <authorList>
            <person name="Haridas S."/>
            <person name="Albert R."/>
            <person name="Binder M."/>
            <person name="Bloem J."/>
            <person name="Labutti K."/>
            <person name="Salamov A."/>
            <person name="Andreopoulos B."/>
            <person name="Baker S."/>
            <person name="Barry K."/>
            <person name="Bills G."/>
            <person name="Bluhm B."/>
            <person name="Cannon C."/>
            <person name="Castanera R."/>
            <person name="Culley D."/>
            <person name="Daum C."/>
            <person name="Ezra D."/>
            <person name="Gonzalez J."/>
            <person name="Henrissat B."/>
            <person name="Kuo A."/>
            <person name="Liang C."/>
            <person name="Lipzen A."/>
            <person name="Lutzoni F."/>
            <person name="Magnuson J."/>
            <person name="Mondo S."/>
            <person name="Nolan M."/>
            <person name="Ohm R."/>
            <person name="Pangilinan J."/>
            <person name="Park H.-J."/>
            <person name="Ramirez L."/>
            <person name="Alfaro M."/>
            <person name="Sun H."/>
            <person name="Tritt A."/>
            <person name="Yoshinaga Y."/>
            <person name="Zwiers L.-H."/>
            <person name="Turgeon B."/>
            <person name="Goodwin S."/>
            <person name="Spatafora J."/>
            <person name="Crous P."/>
            <person name="Grigoriev I."/>
        </authorList>
    </citation>
    <scope>NUCLEOTIDE SEQUENCE</scope>
    <source>
        <strain evidence="2">CBS 269.34</strain>
    </source>
</reference>
<dbReference type="InterPro" id="IPR013216">
    <property type="entry name" value="Methyltransf_11"/>
</dbReference>
<dbReference type="EMBL" id="MU004181">
    <property type="protein sequence ID" value="KAF2502520.1"/>
    <property type="molecule type" value="Genomic_DNA"/>
</dbReference>
<dbReference type="InterPro" id="IPR051052">
    <property type="entry name" value="Diverse_substrate_MTase"/>
</dbReference>
<sequence>MSNSTPKSVSVSTEKTFTSYTKDQGATYAQNRHGYHPSVYKTIIDHHASTGGQFNSLLDVGCGPGTAVRALAPHFAHAIGLDPSEGMIKHARELLGVTSISEPVRFEISTAEDLGWHLSPPIEDASVDLITASTAAHWFDMARFWPSAARILKPGGTVALWAGGPLTIHPTMPNAAAIQAIFDEIEERDMKPFLLPGNLLTRSLYVGLPLPWTLKSPVPDFDEATFFRKEWSPGNGEEFFADGGQPVGLDVMEKGMGTMSPIQRWRDAHPDAVGTERDILRIIRREIERALHEAGVEKGKEVLKGSPRGVLLMIKKKT</sequence>
<dbReference type="OrthoDB" id="10027013at2759"/>
<dbReference type="PANTHER" id="PTHR44942">
    <property type="entry name" value="METHYLTRANSF_11 DOMAIN-CONTAINING PROTEIN"/>
    <property type="match status" value="1"/>
</dbReference>
<gene>
    <name evidence="2" type="ORF">BU16DRAFT_11338</name>
</gene>
<dbReference type="PANTHER" id="PTHR44942:SF10">
    <property type="entry name" value="METHYLTRANSFERASE TYPE 11 DOMAIN-CONTAINING PROTEIN"/>
    <property type="match status" value="1"/>
</dbReference>
<protein>
    <submittedName>
        <fullName evidence="2">S-adenosyl-L-methionine-dependent methyltransferase</fullName>
    </submittedName>
</protein>
<evidence type="ECO:0000313" key="3">
    <source>
        <dbReference type="Proteomes" id="UP000799750"/>
    </source>
</evidence>
<dbReference type="GO" id="GO:0008757">
    <property type="term" value="F:S-adenosylmethionine-dependent methyltransferase activity"/>
    <property type="evidence" value="ECO:0007669"/>
    <property type="project" value="InterPro"/>
</dbReference>
<dbReference type="InterPro" id="IPR029063">
    <property type="entry name" value="SAM-dependent_MTases_sf"/>
</dbReference>
<dbReference type="CDD" id="cd02440">
    <property type="entry name" value="AdoMet_MTases"/>
    <property type="match status" value="1"/>
</dbReference>
<organism evidence="2 3">
    <name type="scientific">Lophium mytilinum</name>
    <dbReference type="NCBI Taxonomy" id="390894"/>
    <lineage>
        <taxon>Eukaryota</taxon>
        <taxon>Fungi</taxon>
        <taxon>Dikarya</taxon>
        <taxon>Ascomycota</taxon>
        <taxon>Pezizomycotina</taxon>
        <taxon>Dothideomycetes</taxon>
        <taxon>Pleosporomycetidae</taxon>
        <taxon>Mytilinidiales</taxon>
        <taxon>Mytilinidiaceae</taxon>
        <taxon>Lophium</taxon>
    </lineage>
</organism>
<dbReference type="Proteomes" id="UP000799750">
    <property type="component" value="Unassembled WGS sequence"/>
</dbReference>
<dbReference type="GO" id="GO:0032259">
    <property type="term" value="P:methylation"/>
    <property type="evidence" value="ECO:0007669"/>
    <property type="project" value="UniProtKB-KW"/>
</dbReference>